<reference evidence="2 3" key="1">
    <citation type="submission" date="2018-09" db="EMBL/GenBank/DDBJ databases">
        <title>Genomic Encyclopedia of Archaeal and Bacterial Type Strains, Phase II (KMG-II): from individual species to whole genera.</title>
        <authorList>
            <person name="Goeker M."/>
        </authorList>
    </citation>
    <scope>NUCLEOTIDE SEQUENCE [LARGE SCALE GENOMIC DNA]</scope>
    <source>
        <strain evidence="2 3">DSM 17008</strain>
    </source>
</reference>
<name>A0A419UWQ6_9BACL</name>
<dbReference type="EMBL" id="RAPK01000011">
    <property type="protein sequence ID" value="RKD69568.1"/>
    <property type="molecule type" value="Genomic_DNA"/>
</dbReference>
<organism evidence="2 3">
    <name type="scientific">Sinobaca qinghaiensis</name>
    <dbReference type="NCBI Taxonomy" id="342944"/>
    <lineage>
        <taxon>Bacteria</taxon>
        <taxon>Bacillati</taxon>
        <taxon>Bacillota</taxon>
        <taxon>Bacilli</taxon>
        <taxon>Bacillales</taxon>
        <taxon>Sporolactobacillaceae</taxon>
        <taxon>Sinobaca</taxon>
    </lineage>
</organism>
<comment type="caution">
    <text evidence="2">The sequence shown here is derived from an EMBL/GenBank/DDBJ whole genome shotgun (WGS) entry which is preliminary data.</text>
</comment>
<keyword evidence="3" id="KW-1185">Reference proteome</keyword>
<keyword evidence="1" id="KW-1133">Transmembrane helix</keyword>
<protein>
    <submittedName>
        <fullName evidence="2">Uncharacterized protein</fullName>
    </submittedName>
</protein>
<evidence type="ECO:0000313" key="2">
    <source>
        <dbReference type="EMBL" id="RKD69568.1"/>
    </source>
</evidence>
<keyword evidence="1" id="KW-0812">Transmembrane</keyword>
<feature type="transmembrane region" description="Helical" evidence="1">
    <location>
        <begin position="48"/>
        <end position="68"/>
    </location>
</feature>
<dbReference type="AlphaFoldDB" id="A0A419UWQ6"/>
<proteinExistence type="predicted"/>
<dbReference type="Proteomes" id="UP000285120">
    <property type="component" value="Unassembled WGS sequence"/>
</dbReference>
<evidence type="ECO:0000313" key="3">
    <source>
        <dbReference type="Proteomes" id="UP000285120"/>
    </source>
</evidence>
<evidence type="ECO:0000256" key="1">
    <source>
        <dbReference type="SAM" id="Phobius"/>
    </source>
</evidence>
<gene>
    <name evidence="2" type="ORF">ATL39_2988</name>
</gene>
<accession>A0A419UWQ6</accession>
<keyword evidence="1" id="KW-0472">Membrane</keyword>
<sequence>MSDQPKRNKIWYKNLTLTEKYQRTKRGAPFLFLIGVVAVSLLDEFTFTFFIIYGILLSLYFYIYLTYLKRNIKKESK</sequence>
<dbReference type="RefSeq" id="WP_120194126.1">
    <property type="nucleotide sequence ID" value="NZ_RAPK01000011.1"/>
</dbReference>
<feature type="transmembrane region" description="Helical" evidence="1">
    <location>
        <begin position="27"/>
        <end position="42"/>
    </location>
</feature>